<feature type="coiled-coil region" evidence="1">
    <location>
        <begin position="243"/>
        <end position="308"/>
    </location>
</feature>
<gene>
    <name evidence="3" type="ORF">DAPK24_014150</name>
</gene>
<evidence type="ECO:0000256" key="2">
    <source>
        <dbReference type="SAM" id="MobiDB-lite"/>
    </source>
</evidence>
<keyword evidence="4" id="KW-1185">Reference proteome</keyword>
<evidence type="ECO:0000256" key="1">
    <source>
        <dbReference type="SAM" id="Coils"/>
    </source>
</evidence>
<proteinExistence type="predicted"/>
<comment type="caution">
    <text evidence="3">The sequence shown here is derived from an EMBL/GenBank/DDBJ whole genome shotgun (WGS) entry which is preliminary data.</text>
</comment>
<accession>A0AAV5R0U3</accession>
<organism evidence="3 4">
    <name type="scientific">Pichia kluyveri</name>
    <name type="common">Yeast</name>
    <dbReference type="NCBI Taxonomy" id="36015"/>
    <lineage>
        <taxon>Eukaryota</taxon>
        <taxon>Fungi</taxon>
        <taxon>Dikarya</taxon>
        <taxon>Ascomycota</taxon>
        <taxon>Saccharomycotina</taxon>
        <taxon>Pichiomycetes</taxon>
        <taxon>Pichiales</taxon>
        <taxon>Pichiaceae</taxon>
        <taxon>Pichia</taxon>
    </lineage>
</organism>
<reference evidence="3 4" key="1">
    <citation type="journal article" date="2023" name="Elife">
        <title>Identification of key yeast species and microbe-microbe interactions impacting larval growth of Drosophila in the wild.</title>
        <authorList>
            <person name="Mure A."/>
            <person name="Sugiura Y."/>
            <person name="Maeda R."/>
            <person name="Honda K."/>
            <person name="Sakurai N."/>
            <person name="Takahashi Y."/>
            <person name="Watada M."/>
            <person name="Katoh T."/>
            <person name="Gotoh A."/>
            <person name="Gotoh Y."/>
            <person name="Taniguchi I."/>
            <person name="Nakamura K."/>
            <person name="Hayashi T."/>
            <person name="Katayama T."/>
            <person name="Uemura T."/>
            <person name="Hattori Y."/>
        </authorList>
    </citation>
    <scope>NUCLEOTIDE SEQUENCE [LARGE SCALE GENOMIC DNA]</scope>
    <source>
        <strain evidence="3 4">PK-24</strain>
    </source>
</reference>
<dbReference type="Proteomes" id="UP001378960">
    <property type="component" value="Unassembled WGS sequence"/>
</dbReference>
<name>A0AAV5R0U3_PICKL</name>
<dbReference type="AlphaFoldDB" id="A0AAV5R0U3"/>
<feature type="region of interest" description="Disordered" evidence="2">
    <location>
        <begin position="1"/>
        <end position="28"/>
    </location>
</feature>
<dbReference type="EMBL" id="BTGB01000001">
    <property type="protein sequence ID" value="GMM44840.1"/>
    <property type="molecule type" value="Genomic_DNA"/>
</dbReference>
<evidence type="ECO:0000313" key="4">
    <source>
        <dbReference type="Proteomes" id="UP001378960"/>
    </source>
</evidence>
<protein>
    <submittedName>
        <fullName evidence="3">Uncharacterized protein</fullName>
    </submittedName>
</protein>
<evidence type="ECO:0000313" key="3">
    <source>
        <dbReference type="EMBL" id="GMM44840.1"/>
    </source>
</evidence>
<keyword evidence="1" id="KW-0175">Coiled coil</keyword>
<sequence length="331" mass="38592">MSTISEITGSTTPNYDSLNTPTSETPIQNTMHKLTTDNLKLPFETPYQEYEKFISNEVLNKSPIKETNELNVTTSPHTPQQQKMDDINNFNDPNKFLKHLENIKHLENRLNYRFLELEAKLRFLRLLTAGTDISSSDLTSVDIDSEQLQNKLNSLLTQVEELKKIGKTLRKKIGKCFHQAEVRRCIEGKHVLQDEIDMMTEEIRNYQIFFQSNGLNNNFNNDNNNDVIEWAKSLESEKILGGEEFLENNLLKLSEEIEELGKSLTDIEKTFSNVNEEEEQLDEEIIELEREKERLENQYKELSSHEMTEADVKLINEQKVLEQLVSIWESF</sequence>